<sequence length="208" mass="23927">MSVAKYFLVILIPLVIILGNFRYLVFNFGFYQRLYQKTGVYQTFSDREIANYATDNLFGYFRGKNQLDHNFFSTQAKLHLADVKNILKLTSSLFYLSLTTVLTISIVLVFKKQYRNLATSFFISSVVTLIFMALLALGLSRSFDLIFVKFHQVAFNNNLWLFSVDDNLIRLFPQQFFILFANSLASNIIFSSAFIALVSAILVKKVPK</sequence>
<dbReference type="Pfam" id="PF07314">
    <property type="entry name" value="Lit"/>
    <property type="match status" value="1"/>
</dbReference>
<evidence type="ECO:0000256" key="1">
    <source>
        <dbReference type="SAM" id="Phobius"/>
    </source>
</evidence>
<protein>
    <submittedName>
        <fullName evidence="2">Integral membrane protein TIGR01906</fullName>
    </submittedName>
</protein>
<feature type="transmembrane region" description="Helical" evidence="1">
    <location>
        <begin position="117"/>
        <end position="139"/>
    </location>
</feature>
<dbReference type="InterPro" id="IPR010178">
    <property type="entry name" value="Lit"/>
</dbReference>
<dbReference type="EMBL" id="LBVP01000010">
    <property type="protein sequence ID" value="KKQ89659.1"/>
    <property type="molecule type" value="Genomic_DNA"/>
</dbReference>
<accession>A0A0G0NUY6</accession>
<gene>
    <name evidence="2" type="ORF">UT12_C0010G0030</name>
</gene>
<dbReference type="AlphaFoldDB" id="A0A0G0NUY6"/>
<keyword evidence="1" id="KW-0812">Transmembrane</keyword>
<name>A0A0G0NUY6_9BACT</name>
<dbReference type="Proteomes" id="UP000034893">
    <property type="component" value="Unassembled WGS sequence"/>
</dbReference>
<feature type="transmembrane region" description="Helical" evidence="1">
    <location>
        <begin position="176"/>
        <end position="203"/>
    </location>
</feature>
<feature type="transmembrane region" description="Helical" evidence="1">
    <location>
        <begin position="7"/>
        <end position="25"/>
    </location>
</feature>
<feature type="transmembrane region" description="Helical" evidence="1">
    <location>
        <begin position="92"/>
        <end position="110"/>
    </location>
</feature>
<reference evidence="2 3" key="1">
    <citation type="journal article" date="2015" name="Nature">
        <title>rRNA introns, odd ribosomes, and small enigmatic genomes across a large radiation of phyla.</title>
        <authorList>
            <person name="Brown C.T."/>
            <person name="Hug L.A."/>
            <person name="Thomas B.C."/>
            <person name="Sharon I."/>
            <person name="Castelle C.J."/>
            <person name="Singh A."/>
            <person name="Wilkins M.J."/>
            <person name="Williams K.H."/>
            <person name="Banfield J.F."/>
        </authorList>
    </citation>
    <scope>NUCLEOTIDE SEQUENCE [LARGE SCALE GENOMIC DNA]</scope>
</reference>
<evidence type="ECO:0000313" key="3">
    <source>
        <dbReference type="Proteomes" id="UP000034893"/>
    </source>
</evidence>
<comment type="caution">
    <text evidence="2">The sequence shown here is derived from an EMBL/GenBank/DDBJ whole genome shotgun (WGS) entry which is preliminary data.</text>
</comment>
<organism evidence="2 3">
    <name type="scientific">Candidatus Curtissbacteria bacterium GW2011_GWC2_38_9</name>
    <dbReference type="NCBI Taxonomy" id="1618414"/>
    <lineage>
        <taxon>Bacteria</taxon>
        <taxon>Candidatus Curtissiibacteriota</taxon>
    </lineage>
</organism>
<evidence type="ECO:0000313" key="2">
    <source>
        <dbReference type="EMBL" id="KKQ89659.1"/>
    </source>
</evidence>
<keyword evidence="1" id="KW-1133">Transmembrane helix</keyword>
<proteinExistence type="predicted"/>
<keyword evidence="1" id="KW-0472">Membrane</keyword>